<dbReference type="GO" id="GO:1904047">
    <property type="term" value="F:S-adenosyl-L-methionine binding"/>
    <property type="evidence" value="ECO:0007669"/>
    <property type="project" value="UniProtKB-UniRule"/>
</dbReference>
<dbReference type="SUPFAM" id="SSF102114">
    <property type="entry name" value="Radical SAM enzymes"/>
    <property type="match status" value="1"/>
</dbReference>
<dbReference type="InterPro" id="IPR007197">
    <property type="entry name" value="rSAM"/>
</dbReference>
<dbReference type="PROSITE" id="PS51918">
    <property type="entry name" value="RADICAL_SAM"/>
    <property type="match status" value="1"/>
</dbReference>
<dbReference type="OrthoDB" id="9792276at2"/>
<feature type="binding site" evidence="8">
    <location>
        <begin position="12"/>
        <end position="14"/>
    </location>
    <ligand>
        <name>substrate</name>
    </ligand>
</feature>
<name>C9LTU0_SELS3</name>
<dbReference type="GO" id="GO:0008616">
    <property type="term" value="P:tRNA queuosine(34) biosynthetic process"/>
    <property type="evidence" value="ECO:0007669"/>
    <property type="project" value="UniProtKB-UniRule"/>
</dbReference>
<dbReference type="Pfam" id="PF04055">
    <property type="entry name" value="Radical_SAM"/>
    <property type="match status" value="1"/>
</dbReference>
<comment type="catalytic activity">
    <reaction evidence="8">
        <text>6-carboxy-5,6,7,8-tetrahydropterin + H(+) = 7-carboxy-7-carbaguanine + NH4(+)</text>
        <dbReference type="Rhea" id="RHEA:27974"/>
        <dbReference type="ChEBI" id="CHEBI:15378"/>
        <dbReference type="ChEBI" id="CHEBI:28938"/>
        <dbReference type="ChEBI" id="CHEBI:61032"/>
        <dbReference type="ChEBI" id="CHEBI:61036"/>
        <dbReference type="EC" id="4.3.99.3"/>
    </reaction>
</comment>
<feature type="binding site" evidence="8">
    <location>
        <position position="38"/>
    </location>
    <ligand>
        <name>[4Fe-4S] cluster</name>
        <dbReference type="ChEBI" id="CHEBI:49883"/>
        <note>4Fe-4S-S-AdoMet</note>
    </ligand>
</feature>
<comment type="caution">
    <text evidence="8">Lacks conserved residue(s) required for the propagation of feature annotation.</text>
</comment>
<dbReference type="HAMAP" id="MF_00917">
    <property type="entry name" value="QueE"/>
    <property type="match status" value="1"/>
</dbReference>
<dbReference type="Gene3D" id="3.20.20.70">
    <property type="entry name" value="Aldolase class I"/>
    <property type="match status" value="1"/>
</dbReference>
<dbReference type="KEGG" id="ssg:Selsp_1142"/>
<keyword evidence="1 8" id="KW-0004">4Fe-4S</keyword>
<keyword evidence="5 8" id="KW-0408">Iron</keyword>
<dbReference type="RefSeq" id="WP_006192372.1">
    <property type="nucleotide sequence ID" value="NC_015437.1"/>
</dbReference>
<feature type="binding site" evidence="8">
    <location>
        <position position="90"/>
    </location>
    <ligand>
        <name>substrate</name>
    </ligand>
</feature>
<dbReference type="GO" id="GO:0051539">
    <property type="term" value="F:4 iron, 4 sulfur cluster binding"/>
    <property type="evidence" value="ECO:0007669"/>
    <property type="project" value="UniProtKB-UniRule"/>
</dbReference>
<sequence length="241" mass="26897">MEENILEIFSSIQGEGKYIGARQVFLRFAGCNIKCSFCDTAFQPAASCRVEAIPGCGEYEELPNPLSVQEVAARIRAFVVPVRHHSISLTGGEPLLHATFIRALASEVNVPFFLETNGTLYEEMASILDITSYISMDIKLPSVTGKSLWEEHRRFLRLLHNHDTYVKIVVAENTEEEEFQEAVHLVAHIAPQILFVIQPATPFGSVHAPTAKKLLHLQEEAAEHLANVRVIPQAHRMMGLL</sequence>
<evidence type="ECO:0000313" key="11">
    <source>
        <dbReference type="EMBL" id="EEX77824.1"/>
    </source>
</evidence>
<dbReference type="UniPathway" id="UPA00391"/>
<proteinExistence type="inferred from homology"/>
<dbReference type="Proteomes" id="UP000011124">
    <property type="component" value="Chromosome"/>
</dbReference>
<accession>C9LTU0</accession>
<evidence type="ECO:0000256" key="1">
    <source>
        <dbReference type="ARBA" id="ARBA00022485"/>
    </source>
</evidence>
<keyword evidence="3 8" id="KW-0479">Metal-binding</keyword>
<feature type="binding site" evidence="8">
    <location>
        <position position="31"/>
    </location>
    <ligand>
        <name>[4Fe-4S] cluster</name>
        <dbReference type="ChEBI" id="CHEBI:49883"/>
        <note>4Fe-4S-S-AdoMet</note>
    </ligand>
</feature>
<evidence type="ECO:0000313" key="13">
    <source>
        <dbReference type="Proteomes" id="UP000011124"/>
    </source>
</evidence>
<dbReference type="EMBL" id="CP002637">
    <property type="protein sequence ID" value="AEC00102.1"/>
    <property type="molecule type" value="Genomic_DNA"/>
</dbReference>
<dbReference type="GO" id="GO:0016840">
    <property type="term" value="F:carbon-nitrogen lyase activity"/>
    <property type="evidence" value="ECO:0007669"/>
    <property type="project" value="UniProtKB-UniRule"/>
</dbReference>
<dbReference type="AlphaFoldDB" id="C9LTU0"/>
<comment type="cofactor">
    <cofactor evidence="8">
        <name>[4Fe-4S] cluster</name>
        <dbReference type="ChEBI" id="CHEBI:49883"/>
    </cofactor>
    <text evidence="8">Binds 1 [4Fe-4S] cluster. The cluster is coordinated with 3 cysteines and an exchangeable S-adenosyl-L-methionine.</text>
</comment>
<feature type="binding site" evidence="8">
    <location>
        <position position="92"/>
    </location>
    <ligand>
        <name>S-adenosyl-L-methionine</name>
        <dbReference type="ChEBI" id="CHEBI:59789"/>
    </ligand>
</feature>
<organism evidence="11 12">
    <name type="scientific">Selenomonas sputigena (strain ATCC 35185 / DSM 20758 / CCUG 44933 / VPI D19B-28)</name>
    <dbReference type="NCBI Taxonomy" id="546271"/>
    <lineage>
        <taxon>Bacteria</taxon>
        <taxon>Bacillati</taxon>
        <taxon>Bacillota</taxon>
        <taxon>Negativicutes</taxon>
        <taxon>Selenomonadales</taxon>
        <taxon>Selenomonadaceae</taxon>
        <taxon>Selenomonas</taxon>
    </lineage>
</organism>
<keyword evidence="8" id="KW-0671">Queuosine biosynthesis</keyword>
<evidence type="ECO:0000256" key="3">
    <source>
        <dbReference type="ARBA" id="ARBA00022723"/>
    </source>
</evidence>
<feature type="binding site" evidence="8">
    <location>
        <position position="35"/>
    </location>
    <ligand>
        <name>[4Fe-4S] cluster</name>
        <dbReference type="ChEBI" id="CHEBI:49883"/>
        <note>4Fe-4S-S-AdoMet</note>
    </ligand>
</feature>
<evidence type="ECO:0000259" key="9">
    <source>
        <dbReference type="PROSITE" id="PS51918"/>
    </source>
</evidence>
<comment type="subunit">
    <text evidence="8">Homodimer.</text>
</comment>
<evidence type="ECO:0000256" key="5">
    <source>
        <dbReference type="ARBA" id="ARBA00023004"/>
    </source>
</evidence>
<feature type="domain" description="Radical SAM core" evidence="9">
    <location>
        <begin position="18"/>
        <end position="241"/>
    </location>
</feature>
<dbReference type="eggNOG" id="COG0602">
    <property type="taxonomic scope" value="Bacteria"/>
</dbReference>
<dbReference type="InterPro" id="IPR024924">
    <property type="entry name" value="7-CO-7-deazaguanine_synth-like"/>
</dbReference>
<comment type="similarity">
    <text evidence="8">Belongs to the radical SAM superfamily. 7-carboxy-7-deazaguanine synthase family.</text>
</comment>
<protein>
    <recommendedName>
        <fullName evidence="8">7-carboxy-7-deazaguanine synthase</fullName>
        <shortName evidence="8">CDG synthase</shortName>
        <ecNumber evidence="8">4.3.99.3</ecNumber>
    </recommendedName>
    <alternativeName>
        <fullName evidence="8">Queuosine biosynthesis protein QueE</fullName>
    </alternativeName>
</protein>
<dbReference type="InterPro" id="IPR058240">
    <property type="entry name" value="rSAM_sf"/>
</dbReference>
<reference evidence="11 12" key="1">
    <citation type="submission" date="2009-09" db="EMBL/GenBank/DDBJ databases">
        <authorList>
            <person name="Weinstock G."/>
            <person name="Sodergren E."/>
            <person name="Clifton S."/>
            <person name="Fulton L."/>
            <person name="Fulton B."/>
            <person name="Courtney L."/>
            <person name="Fronick C."/>
            <person name="Harrison M."/>
            <person name="Strong C."/>
            <person name="Farmer C."/>
            <person name="Delahaunty K."/>
            <person name="Markovic C."/>
            <person name="Hall O."/>
            <person name="Minx P."/>
            <person name="Tomlinson C."/>
            <person name="Mitreva M."/>
            <person name="Nelson J."/>
            <person name="Hou S."/>
            <person name="Wollam A."/>
            <person name="Pepin K.H."/>
            <person name="Johnson M."/>
            <person name="Bhonagiri V."/>
            <person name="Nash W.E."/>
            <person name="Warren W."/>
            <person name="Chinwalla A."/>
            <person name="Mardis E.R."/>
            <person name="Wilson R.K."/>
        </authorList>
    </citation>
    <scope>NUCLEOTIDE SEQUENCE [LARGE SCALE GENOMIC DNA]</scope>
    <source>
        <strain evidence="11">ATCC 35185</strain>
        <strain evidence="12">ATCC 35185 / DSM 20758 / VPI D19B-28</strain>
    </source>
</reference>
<comment type="cofactor">
    <cofactor evidence="8">
        <name>S-adenosyl-L-methionine</name>
        <dbReference type="ChEBI" id="CHEBI:59789"/>
    </cofactor>
    <text evidence="8">Binds 1 S-adenosyl-L-methionine per subunit.</text>
</comment>
<feature type="binding site" evidence="8">
    <location>
        <position position="40"/>
    </location>
    <ligand>
        <name>Mg(2+)</name>
        <dbReference type="ChEBI" id="CHEBI:18420"/>
    </ligand>
</feature>
<comment type="function">
    <text evidence="8">Catalyzes the complex heterocyclic radical-mediated conversion of 6-carboxy-5,6,7,8-tetrahydropterin (CPH4) to 7-carboxy-7-deazaguanine (CDG), a step common to the biosynthetic pathways of all 7-deazapurine-containing compounds.</text>
</comment>
<dbReference type="Proteomes" id="UP000003505">
    <property type="component" value="Unassembled WGS sequence"/>
</dbReference>
<dbReference type="PIRSF" id="PIRSF000370">
    <property type="entry name" value="QueE"/>
    <property type="match status" value="1"/>
</dbReference>
<keyword evidence="6 8" id="KW-0411">Iron-sulfur</keyword>
<dbReference type="HOGENOM" id="CLU_066739_1_0_9"/>
<dbReference type="PANTHER" id="PTHR42836">
    <property type="entry name" value="7-CARBOXY-7-DEAZAGUANINE SYNTHASE"/>
    <property type="match status" value="1"/>
</dbReference>
<evidence type="ECO:0000313" key="12">
    <source>
        <dbReference type="Proteomes" id="UP000003505"/>
    </source>
</evidence>
<keyword evidence="7 8" id="KW-0456">Lyase</keyword>
<keyword evidence="4 8" id="KW-0460">Magnesium</keyword>
<dbReference type="EMBL" id="ACKP02000015">
    <property type="protein sequence ID" value="EEX77824.1"/>
    <property type="molecule type" value="Genomic_DNA"/>
</dbReference>
<feature type="binding site" evidence="8">
    <location>
        <position position="27"/>
    </location>
    <ligand>
        <name>substrate</name>
    </ligand>
</feature>
<comment type="cofactor">
    <cofactor evidence="8">
        <name>Mg(2+)</name>
        <dbReference type="ChEBI" id="CHEBI:18420"/>
    </cofactor>
</comment>
<reference evidence="10 13" key="2">
    <citation type="submission" date="2011-04" db="EMBL/GenBank/DDBJ databases">
        <title>The complete genome of Selenomonas sputigena DSM 20758.</title>
        <authorList>
            <consortium name="US DOE Joint Genome Institute (JGI-PGF)"/>
            <person name="Lucas S."/>
            <person name="Copeland A."/>
            <person name="Lapidus A."/>
            <person name="Bruce D."/>
            <person name="Goodwin L."/>
            <person name="Pitluck S."/>
            <person name="Peters L."/>
            <person name="Kyrpides N."/>
            <person name="Mavromatis K."/>
            <person name="Ivanova N."/>
            <person name="Ovchinnikova G."/>
            <person name="Teshima H."/>
            <person name="Detter J.C."/>
            <person name="Tapia R."/>
            <person name="Han C."/>
            <person name="Land M."/>
            <person name="Hauser L."/>
            <person name="Markowitz V."/>
            <person name="Cheng J.-F."/>
            <person name="Hugenholtz P."/>
            <person name="Woyke T."/>
            <person name="Wu D."/>
            <person name="Gronow S."/>
            <person name="Wellnitz S."/>
            <person name="Schneider S."/>
            <person name="Klenk H.-P."/>
            <person name="Eisen J.A."/>
        </authorList>
    </citation>
    <scope>NUCLEOTIDE SEQUENCE [LARGE SCALE GENOMIC DNA]</scope>
    <source>
        <strain evidence="10">ATCC 35185</strain>
        <strain evidence="13">ATCC 35185 / DSM 20758 / VPI D19B-28</strain>
    </source>
</reference>
<comment type="pathway">
    <text evidence="8">Purine metabolism; 7-cyano-7-deazaguanine biosynthesis.</text>
</comment>
<gene>
    <name evidence="8" type="primary">queE</name>
    <name evidence="10" type="ordered locus">Selsp_1142</name>
    <name evidence="11" type="ORF">SELSPUOL_01101</name>
</gene>
<feature type="binding site" evidence="8">
    <location>
        <begin position="37"/>
        <end position="39"/>
    </location>
    <ligand>
        <name>S-adenosyl-L-methionine</name>
        <dbReference type="ChEBI" id="CHEBI:59789"/>
    </ligand>
</feature>
<evidence type="ECO:0000256" key="8">
    <source>
        <dbReference type="HAMAP-Rule" id="MF_00917"/>
    </source>
</evidence>
<evidence type="ECO:0000313" key="10">
    <source>
        <dbReference type="EMBL" id="AEC00102.1"/>
    </source>
</evidence>
<dbReference type="InterPro" id="IPR013785">
    <property type="entry name" value="Aldolase_TIM"/>
</dbReference>
<dbReference type="CDD" id="cd01335">
    <property type="entry name" value="Radical_SAM"/>
    <property type="match status" value="1"/>
</dbReference>
<dbReference type="SFLD" id="SFLDS00029">
    <property type="entry name" value="Radical_SAM"/>
    <property type="match status" value="1"/>
</dbReference>
<dbReference type="GO" id="GO:0000287">
    <property type="term" value="F:magnesium ion binding"/>
    <property type="evidence" value="ECO:0007669"/>
    <property type="project" value="UniProtKB-UniRule"/>
</dbReference>
<evidence type="ECO:0000256" key="7">
    <source>
        <dbReference type="ARBA" id="ARBA00023239"/>
    </source>
</evidence>
<dbReference type="STRING" id="546271.Selsp_1142"/>
<keyword evidence="13" id="KW-1185">Reference proteome</keyword>
<evidence type="ECO:0000256" key="2">
    <source>
        <dbReference type="ARBA" id="ARBA00022691"/>
    </source>
</evidence>
<dbReference type="EC" id="4.3.99.3" evidence="8"/>
<keyword evidence="2 8" id="KW-0949">S-adenosyl-L-methionine</keyword>
<dbReference type="PANTHER" id="PTHR42836:SF1">
    <property type="entry name" value="7-CARBOXY-7-DEAZAGUANINE SYNTHASE"/>
    <property type="match status" value="1"/>
</dbReference>
<evidence type="ECO:0000256" key="6">
    <source>
        <dbReference type="ARBA" id="ARBA00023014"/>
    </source>
</evidence>
<evidence type="ECO:0000256" key="4">
    <source>
        <dbReference type="ARBA" id="ARBA00022842"/>
    </source>
</evidence>